<comment type="caution">
    <text evidence="1">The sequence shown here is derived from an EMBL/GenBank/DDBJ whole genome shotgun (WGS) entry which is preliminary data.</text>
</comment>
<sequence>MSTAQERRRRIIDLIARQAYDRSLLDSGLWFHDDIRNNFYFASYLFAASVDETAEIGFDRQEAMRKAESVLMNALSLQDKDSNRATYGHWPLGLHPDPKAAKPNVLPAELMGILAVWFYRKYSSRMSEGLKAAFEDASLHLYRSGYYRVPLRRYHHHEAKYTAAKLIYGTHFQDEALLQEGKESLRLTLKRLSEQGMPEYGALPWFWHWVQAFTCALECATEEALIEPLRRILDGLWDIRASYYLPGAWVGAHSRGLAHDLPRDGNVGFDYVQFGDFPLPPSLPRVEYAGLLYYEAPEYVVRKAVQRAEPREVRRAVYPIEPQGAEVLHNYAYITERYAVGGMWERVKEFDNEQHRWEATLPLTDGPSVNRLYFFRPGEGYQPGDPRHQHDSGGMLFHRSAVVAYYAGEAEIEQRNVLHGVLPKGQWIQRPTALYGYAQGVYFAVFLSSSGYRLTEASDRYEVTHWGLPAGVVVEALDDREANRMGISDLDAFGSILEERAPLWNPLPDGLCGIEYRSLSGDLLSLKTDGRTSNLPALNGSPIDFRAYHL</sequence>
<gene>
    <name evidence="1" type="ORF">FE782_13130</name>
</gene>
<evidence type="ECO:0008006" key="3">
    <source>
        <dbReference type="Google" id="ProtNLM"/>
    </source>
</evidence>
<keyword evidence="2" id="KW-1185">Reference proteome</keyword>
<accession>A0A5R9GBZ4</accession>
<protein>
    <recommendedName>
        <fullName evidence="3">DUF2264 domain-containing protein</fullName>
    </recommendedName>
</protein>
<dbReference type="AlphaFoldDB" id="A0A5R9GBZ4"/>
<dbReference type="EMBL" id="VCIW01000007">
    <property type="protein sequence ID" value="TLS51846.1"/>
    <property type="molecule type" value="Genomic_DNA"/>
</dbReference>
<name>A0A5R9GBZ4_9BACL</name>
<dbReference type="OrthoDB" id="2756463at2"/>
<proteinExistence type="predicted"/>
<dbReference type="RefSeq" id="WP_138194553.1">
    <property type="nucleotide sequence ID" value="NZ_VCIW01000007.1"/>
</dbReference>
<dbReference type="Proteomes" id="UP000309676">
    <property type="component" value="Unassembled WGS sequence"/>
</dbReference>
<evidence type="ECO:0000313" key="1">
    <source>
        <dbReference type="EMBL" id="TLS51846.1"/>
    </source>
</evidence>
<organism evidence="1 2">
    <name type="scientific">Paenibacillus antri</name>
    <dbReference type="NCBI Taxonomy" id="2582848"/>
    <lineage>
        <taxon>Bacteria</taxon>
        <taxon>Bacillati</taxon>
        <taxon>Bacillota</taxon>
        <taxon>Bacilli</taxon>
        <taxon>Bacillales</taxon>
        <taxon>Paenibacillaceae</taxon>
        <taxon>Paenibacillus</taxon>
    </lineage>
</organism>
<evidence type="ECO:0000313" key="2">
    <source>
        <dbReference type="Proteomes" id="UP000309676"/>
    </source>
</evidence>
<reference evidence="1 2" key="1">
    <citation type="submission" date="2019-05" db="EMBL/GenBank/DDBJ databases">
        <authorList>
            <person name="Narsing Rao M.P."/>
            <person name="Li W.J."/>
        </authorList>
    </citation>
    <scope>NUCLEOTIDE SEQUENCE [LARGE SCALE GENOMIC DNA]</scope>
    <source>
        <strain evidence="1 2">SYSU_K30003</strain>
    </source>
</reference>